<dbReference type="PRINTS" id="PR00081">
    <property type="entry name" value="GDHRDH"/>
</dbReference>
<protein>
    <submittedName>
        <fullName evidence="3">Short chain dehydrogenase</fullName>
    </submittedName>
</protein>
<dbReference type="PANTHER" id="PTHR24321">
    <property type="entry name" value="DEHYDROGENASES, SHORT CHAIN"/>
    <property type="match status" value="1"/>
</dbReference>
<evidence type="ECO:0000256" key="1">
    <source>
        <dbReference type="ARBA" id="ARBA00006484"/>
    </source>
</evidence>
<reference evidence="3" key="2">
    <citation type="submission" date="2020-09" db="EMBL/GenBank/DDBJ databases">
        <authorList>
            <person name="Sun Q."/>
            <person name="Zhou Y."/>
        </authorList>
    </citation>
    <scope>NUCLEOTIDE SEQUENCE</scope>
    <source>
        <strain evidence="3">CGMCC 1.15360</strain>
    </source>
</reference>
<sequence length="254" mass="25457">MERLDGKVIILTGAASGIGKATAQSLHAAGAALLLADLDPAGEAVADQISSAGGRARFLRTDVSSEDDVARAVDLALTSFGGLHGAANCAGIGTAPVPFAEIDSGDWDRVLGVNLNGMYYCVKHELRAILAAGAGGSIVNVASALGATASPNMGPYVASKHGVVGITRAAAVDYARAGVRVNAVMPGIVDTPMVSNAIATGAYEGFLEAMKAAHPVGRLGRPEEIAAAIVWLLSDAASFVTGATLFADGGFSVP</sequence>
<organism evidence="3 4">
    <name type="scientific">Croceicoccus mobilis</name>
    <dbReference type="NCBI Taxonomy" id="1703339"/>
    <lineage>
        <taxon>Bacteria</taxon>
        <taxon>Pseudomonadati</taxon>
        <taxon>Pseudomonadota</taxon>
        <taxon>Alphaproteobacteria</taxon>
        <taxon>Sphingomonadales</taxon>
        <taxon>Erythrobacteraceae</taxon>
        <taxon>Croceicoccus</taxon>
    </lineage>
</organism>
<dbReference type="RefSeq" id="WP_066769835.1">
    <property type="nucleotide sequence ID" value="NZ_BMIP01000006.1"/>
</dbReference>
<keyword evidence="2" id="KW-0560">Oxidoreductase</keyword>
<dbReference type="GO" id="GO:0016491">
    <property type="term" value="F:oxidoreductase activity"/>
    <property type="evidence" value="ECO:0007669"/>
    <property type="project" value="UniProtKB-KW"/>
</dbReference>
<comment type="caution">
    <text evidence="3">The sequence shown here is derived from an EMBL/GenBank/DDBJ whole genome shotgun (WGS) entry which is preliminary data.</text>
</comment>
<dbReference type="Pfam" id="PF13561">
    <property type="entry name" value="adh_short_C2"/>
    <property type="match status" value="1"/>
</dbReference>
<comment type="similarity">
    <text evidence="1">Belongs to the short-chain dehydrogenases/reductases (SDR) family.</text>
</comment>
<dbReference type="AlphaFoldDB" id="A0A916Z412"/>
<dbReference type="PROSITE" id="PS00061">
    <property type="entry name" value="ADH_SHORT"/>
    <property type="match status" value="1"/>
</dbReference>
<dbReference type="InterPro" id="IPR020904">
    <property type="entry name" value="Sc_DH/Rdtase_CS"/>
</dbReference>
<dbReference type="InterPro" id="IPR002347">
    <property type="entry name" value="SDR_fam"/>
</dbReference>
<dbReference type="PRINTS" id="PR00080">
    <property type="entry name" value="SDRFAMILY"/>
</dbReference>
<dbReference type="InterPro" id="IPR036291">
    <property type="entry name" value="NAD(P)-bd_dom_sf"/>
</dbReference>
<dbReference type="Proteomes" id="UP000612349">
    <property type="component" value="Unassembled WGS sequence"/>
</dbReference>
<accession>A0A916Z412</accession>
<dbReference type="Gene3D" id="3.40.50.720">
    <property type="entry name" value="NAD(P)-binding Rossmann-like Domain"/>
    <property type="match status" value="1"/>
</dbReference>
<dbReference type="SUPFAM" id="SSF51735">
    <property type="entry name" value="NAD(P)-binding Rossmann-fold domains"/>
    <property type="match status" value="1"/>
</dbReference>
<dbReference type="CDD" id="cd05233">
    <property type="entry name" value="SDR_c"/>
    <property type="match status" value="1"/>
</dbReference>
<evidence type="ECO:0000256" key="2">
    <source>
        <dbReference type="ARBA" id="ARBA00023002"/>
    </source>
</evidence>
<evidence type="ECO:0000313" key="4">
    <source>
        <dbReference type="Proteomes" id="UP000612349"/>
    </source>
</evidence>
<gene>
    <name evidence="3" type="ORF">GCM10010990_25940</name>
</gene>
<dbReference type="FunFam" id="3.40.50.720:FF:000084">
    <property type="entry name" value="Short-chain dehydrogenase reductase"/>
    <property type="match status" value="1"/>
</dbReference>
<dbReference type="PANTHER" id="PTHR24321:SF8">
    <property type="entry name" value="ESTRADIOL 17-BETA-DEHYDROGENASE 8-RELATED"/>
    <property type="match status" value="1"/>
</dbReference>
<dbReference type="OrthoDB" id="7170719at2"/>
<keyword evidence="4" id="KW-1185">Reference proteome</keyword>
<dbReference type="EMBL" id="BMIP01000006">
    <property type="protein sequence ID" value="GGD75119.1"/>
    <property type="molecule type" value="Genomic_DNA"/>
</dbReference>
<name>A0A916Z412_9SPHN</name>
<reference evidence="3" key="1">
    <citation type="journal article" date="2014" name="Int. J. Syst. Evol. Microbiol.">
        <title>Complete genome sequence of Corynebacterium casei LMG S-19264T (=DSM 44701T), isolated from a smear-ripened cheese.</title>
        <authorList>
            <consortium name="US DOE Joint Genome Institute (JGI-PGF)"/>
            <person name="Walter F."/>
            <person name="Albersmeier A."/>
            <person name="Kalinowski J."/>
            <person name="Ruckert C."/>
        </authorList>
    </citation>
    <scope>NUCLEOTIDE SEQUENCE</scope>
    <source>
        <strain evidence="3">CGMCC 1.15360</strain>
    </source>
</reference>
<proteinExistence type="inferred from homology"/>
<evidence type="ECO:0000313" key="3">
    <source>
        <dbReference type="EMBL" id="GGD75119.1"/>
    </source>
</evidence>